<name>A0A1Y1W3L4_9FUNG</name>
<reference evidence="3 4" key="1">
    <citation type="submission" date="2016-07" db="EMBL/GenBank/DDBJ databases">
        <title>Pervasive Adenine N6-methylation of Active Genes in Fungi.</title>
        <authorList>
            <consortium name="DOE Joint Genome Institute"/>
            <person name="Mondo S.J."/>
            <person name="Dannebaum R.O."/>
            <person name="Kuo R.C."/>
            <person name="Labutti K."/>
            <person name="Haridas S."/>
            <person name="Kuo A."/>
            <person name="Salamov A."/>
            <person name="Ahrendt S.R."/>
            <person name="Lipzen A."/>
            <person name="Sullivan W."/>
            <person name="Andreopoulos W.B."/>
            <person name="Clum A."/>
            <person name="Lindquist E."/>
            <person name="Daum C."/>
            <person name="Ramamoorthy G.K."/>
            <person name="Gryganskyi A."/>
            <person name="Culley D."/>
            <person name="Magnuson J.K."/>
            <person name="James T.Y."/>
            <person name="O'Malley M.A."/>
            <person name="Stajich J.E."/>
            <person name="Spatafora J.W."/>
            <person name="Visel A."/>
            <person name="Grigoriev I.V."/>
        </authorList>
    </citation>
    <scope>NUCLEOTIDE SEQUENCE [LARGE SCALE GENOMIC DNA]</scope>
    <source>
        <strain evidence="3 4">CBS 931.73</strain>
    </source>
</reference>
<organism evidence="3 4">
    <name type="scientific">Basidiobolus meristosporus CBS 931.73</name>
    <dbReference type="NCBI Taxonomy" id="1314790"/>
    <lineage>
        <taxon>Eukaryota</taxon>
        <taxon>Fungi</taxon>
        <taxon>Fungi incertae sedis</taxon>
        <taxon>Zoopagomycota</taxon>
        <taxon>Entomophthoromycotina</taxon>
        <taxon>Basidiobolomycetes</taxon>
        <taxon>Basidiobolales</taxon>
        <taxon>Basidiobolaceae</taxon>
        <taxon>Basidiobolus</taxon>
    </lineage>
</organism>
<evidence type="ECO:0000313" key="4">
    <source>
        <dbReference type="Proteomes" id="UP000193498"/>
    </source>
</evidence>
<feature type="region of interest" description="Disordered" evidence="1">
    <location>
        <begin position="184"/>
        <end position="226"/>
    </location>
</feature>
<evidence type="ECO:0000313" key="3">
    <source>
        <dbReference type="EMBL" id="ORX68058.1"/>
    </source>
</evidence>
<dbReference type="Proteomes" id="UP000193498">
    <property type="component" value="Unassembled WGS sequence"/>
</dbReference>
<feature type="compositionally biased region" description="Polar residues" evidence="1">
    <location>
        <begin position="125"/>
        <end position="135"/>
    </location>
</feature>
<keyword evidence="2" id="KW-0732">Signal</keyword>
<sequence>MLFRNILLAGALVLLVQLMGLTSLLEDRKSWENSNLVCGVTKQKGGKDICSCNKDYCGRRWHGGIGIISFSTGHAAQSGVTSTTFKVSATASLQAISATPLGDSQVAFASEPCVERQGACYRDTSAPSQEYQPSTEEGDDSEMSEPMQKSETSGEQPGFSGLQGFDIFNLQPSQALLDKINGHSSSKANALSNSNQLTKRKSLIKPSTNYHHSASSACTQRGVQEV</sequence>
<feature type="signal peptide" evidence="2">
    <location>
        <begin position="1"/>
        <end position="23"/>
    </location>
</feature>
<feature type="compositionally biased region" description="Low complexity" evidence="1">
    <location>
        <begin position="184"/>
        <end position="195"/>
    </location>
</feature>
<proteinExistence type="predicted"/>
<feature type="compositionally biased region" description="Polar residues" evidence="1">
    <location>
        <begin position="205"/>
        <end position="226"/>
    </location>
</feature>
<feature type="region of interest" description="Disordered" evidence="1">
    <location>
        <begin position="122"/>
        <end position="164"/>
    </location>
</feature>
<dbReference type="EMBL" id="MCFE01001106">
    <property type="protein sequence ID" value="ORX68058.1"/>
    <property type="molecule type" value="Genomic_DNA"/>
</dbReference>
<evidence type="ECO:0000256" key="2">
    <source>
        <dbReference type="SAM" id="SignalP"/>
    </source>
</evidence>
<keyword evidence="4" id="KW-1185">Reference proteome</keyword>
<accession>A0A1Y1W3L4</accession>
<feature type="chain" id="PRO_5011965618" evidence="2">
    <location>
        <begin position="24"/>
        <end position="226"/>
    </location>
</feature>
<dbReference type="AlphaFoldDB" id="A0A1Y1W3L4"/>
<gene>
    <name evidence="3" type="ORF">K493DRAFT_309348</name>
</gene>
<comment type="caution">
    <text evidence="3">The sequence shown here is derived from an EMBL/GenBank/DDBJ whole genome shotgun (WGS) entry which is preliminary data.</text>
</comment>
<dbReference type="InParanoid" id="A0A1Y1W3L4"/>
<protein>
    <submittedName>
        <fullName evidence="3">Uncharacterized protein</fullName>
    </submittedName>
</protein>
<evidence type="ECO:0000256" key="1">
    <source>
        <dbReference type="SAM" id="MobiDB-lite"/>
    </source>
</evidence>